<gene>
    <name evidence="1" type="ORF">RPERSI_LOCUS7945</name>
</gene>
<evidence type="ECO:0000313" key="2">
    <source>
        <dbReference type="Proteomes" id="UP000789920"/>
    </source>
</evidence>
<proteinExistence type="predicted"/>
<dbReference type="EMBL" id="CAJVQC010013935">
    <property type="protein sequence ID" value="CAG8652715.1"/>
    <property type="molecule type" value="Genomic_DNA"/>
</dbReference>
<evidence type="ECO:0000313" key="1">
    <source>
        <dbReference type="EMBL" id="CAG8652715.1"/>
    </source>
</evidence>
<protein>
    <submittedName>
        <fullName evidence="1">28286_t:CDS:1</fullName>
    </submittedName>
</protein>
<comment type="caution">
    <text evidence="1">The sequence shown here is derived from an EMBL/GenBank/DDBJ whole genome shotgun (WGS) entry which is preliminary data.</text>
</comment>
<sequence length="197" mass="21964">SKQKLSLRIRNYDVVNMEFPEEKDLLETNGIIITGSASSAYEDVPWINRLVDFTKLVIDKHQDIKLIGICFGHQIVARAVGGQVIKNSLGWEVGVTEVSLTDVGKKIFKTDNKVLVKSIFVIRFTSKSPIQGMIKGNQVLTVQGHPEFVSEVVKLMTNDRLDKGIFAPEFAHTALEAADDKDDSLLIGQRFIEFMTG</sequence>
<dbReference type="Proteomes" id="UP000789920">
    <property type="component" value="Unassembled WGS sequence"/>
</dbReference>
<reference evidence="1" key="1">
    <citation type="submission" date="2021-06" db="EMBL/GenBank/DDBJ databases">
        <authorList>
            <person name="Kallberg Y."/>
            <person name="Tangrot J."/>
            <person name="Rosling A."/>
        </authorList>
    </citation>
    <scope>NUCLEOTIDE SEQUENCE</scope>
    <source>
        <strain evidence="1">MA461A</strain>
    </source>
</reference>
<organism evidence="1 2">
    <name type="scientific">Racocetra persica</name>
    <dbReference type="NCBI Taxonomy" id="160502"/>
    <lineage>
        <taxon>Eukaryota</taxon>
        <taxon>Fungi</taxon>
        <taxon>Fungi incertae sedis</taxon>
        <taxon>Mucoromycota</taxon>
        <taxon>Glomeromycotina</taxon>
        <taxon>Glomeromycetes</taxon>
        <taxon>Diversisporales</taxon>
        <taxon>Gigasporaceae</taxon>
        <taxon>Racocetra</taxon>
    </lineage>
</organism>
<feature type="non-terminal residue" evidence="1">
    <location>
        <position position="1"/>
    </location>
</feature>
<keyword evidence="2" id="KW-1185">Reference proteome</keyword>
<accession>A0ACA9NKR7</accession>
<name>A0ACA9NKR7_9GLOM</name>